<evidence type="ECO:0000256" key="2">
    <source>
        <dbReference type="ARBA" id="ARBA00022692"/>
    </source>
</evidence>
<dbReference type="PANTHER" id="PTHR13396:SF5">
    <property type="entry name" value="NEDD4 FAMILY INTERACTING PROTEIN"/>
    <property type="match status" value="1"/>
</dbReference>
<evidence type="ECO:0000313" key="7">
    <source>
        <dbReference type="EMBL" id="KZT12763.1"/>
    </source>
</evidence>
<dbReference type="GO" id="GO:0005794">
    <property type="term" value="C:Golgi apparatus"/>
    <property type="evidence" value="ECO:0007669"/>
    <property type="project" value="TreeGrafter"/>
</dbReference>
<dbReference type="CDD" id="cd22212">
    <property type="entry name" value="NDFIP-like"/>
    <property type="match status" value="1"/>
</dbReference>
<evidence type="ECO:0008006" key="9">
    <source>
        <dbReference type="Google" id="ProtNLM"/>
    </source>
</evidence>
<dbReference type="EMBL" id="KV427605">
    <property type="protein sequence ID" value="KZT12763.1"/>
    <property type="molecule type" value="Genomic_DNA"/>
</dbReference>
<dbReference type="GO" id="GO:0007034">
    <property type="term" value="P:vacuolar transport"/>
    <property type="evidence" value="ECO:0007669"/>
    <property type="project" value="InterPro"/>
</dbReference>
<sequence>MSAHYAPLPSTHTDPHADHELEDAFDDSDDEDGTQQQQQQPPRLTRTRNGYHSLAHDEPDPLSLSDDDEPTAGPPPPDTPPTRTHVPRTYDFEDTDFDWVHPPPGSPPSPSAQAHPNDYGNSNGLVPAATDADRDARRGGWFRRTAATVLPSHYIQRWGLAEELPNGYVGGGMSNDGVFANVVAKPSRPVRVQEGGETYLVPEETQKDAPPSYATAQADAVPPYWETTVHAPSASSSPGEIIVDGLPTGSLFSFLWNMLVSISFQFVGFLLTYLLHTTHAAKLGSRAGLGITLIQYGFAMRRETTEGSGYQGSTTGDPWDRPHFSNAKEAEDFYHGMNSTMMSGSGSDVVPDVDNPFVVGDTASEWISFLLMTIGWFILLTSLLGFWRVKRWERGILNSQHDAPRPTGPANGALIHTFERVFGLHGLADGSLLRTGFGLGPRTRAPDDEDPLVHALEPVEEEEEPTSPRGEYIIPIDPDDPERNARMAQAMAVQARLHHDLRAAGLL</sequence>
<dbReference type="InParanoid" id="A0A165I9D0"/>
<dbReference type="InterPro" id="IPR019325">
    <property type="entry name" value="NEDD4/Bsd2"/>
</dbReference>
<evidence type="ECO:0000256" key="5">
    <source>
        <dbReference type="SAM" id="MobiDB-lite"/>
    </source>
</evidence>
<comment type="subcellular location">
    <subcellularLocation>
        <location evidence="1">Membrane</location>
        <topology evidence="1">Multi-pass membrane protein</topology>
    </subcellularLocation>
</comment>
<evidence type="ECO:0000256" key="1">
    <source>
        <dbReference type="ARBA" id="ARBA00004141"/>
    </source>
</evidence>
<dbReference type="AlphaFoldDB" id="A0A165I9D0"/>
<feature type="transmembrane region" description="Helical" evidence="6">
    <location>
        <begin position="366"/>
        <end position="387"/>
    </location>
</feature>
<feature type="transmembrane region" description="Helical" evidence="6">
    <location>
        <begin position="254"/>
        <end position="275"/>
    </location>
</feature>
<dbReference type="GO" id="GO:0031398">
    <property type="term" value="P:positive regulation of protein ubiquitination"/>
    <property type="evidence" value="ECO:0007669"/>
    <property type="project" value="TreeGrafter"/>
</dbReference>
<dbReference type="Pfam" id="PF10176">
    <property type="entry name" value="NEDD4_Bsd2"/>
    <property type="match status" value="1"/>
</dbReference>
<dbReference type="GO" id="GO:0005783">
    <property type="term" value="C:endoplasmic reticulum"/>
    <property type="evidence" value="ECO:0007669"/>
    <property type="project" value="TreeGrafter"/>
</dbReference>
<dbReference type="GeneID" id="63820600"/>
<accession>A0A165I9D0</accession>
<keyword evidence="4 6" id="KW-0472">Membrane</keyword>
<protein>
    <recommendedName>
        <fullName evidence="9">Metal homeostatis protein bsd2</fullName>
    </recommendedName>
</protein>
<reference evidence="7 8" key="1">
    <citation type="journal article" date="2016" name="Mol. Biol. Evol.">
        <title>Comparative Genomics of Early-Diverging Mushroom-Forming Fungi Provides Insights into the Origins of Lignocellulose Decay Capabilities.</title>
        <authorList>
            <person name="Nagy L.G."/>
            <person name="Riley R."/>
            <person name="Tritt A."/>
            <person name="Adam C."/>
            <person name="Daum C."/>
            <person name="Floudas D."/>
            <person name="Sun H."/>
            <person name="Yadav J.S."/>
            <person name="Pangilinan J."/>
            <person name="Larsson K.H."/>
            <person name="Matsuura K."/>
            <person name="Barry K."/>
            <person name="Labutti K."/>
            <person name="Kuo R."/>
            <person name="Ohm R.A."/>
            <person name="Bhattacharya S.S."/>
            <person name="Shirouzu T."/>
            <person name="Yoshinaga Y."/>
            <person name="Martin F.M."/>
            <person name="Grigoriev I.V."/>
            <person name="Hibbett D.S."/>
        </authorList>
    </citation>
    <scope>NUCLEOTIDE SEQUENCE [LARGE SCALE GENOMIC DNA]</scope>
    <source>
        <strain evidence="7 8">93-53</strain>
    </source>
</reference>
<keyword evidence="8" id="KW-1185">Reference proteome</keyword>
<dbReference type="GO" id="GO:0006511">
    <property type="term" value="P:ubiquitin-dependent protein catabolic process"/>
    <property type="evidence" value="ECO:0007669"/>
    <property type="project" value="TreeGrafter"/>
</dbReference>
<evidence type="ECO:0000256" key="6">
    <source>
        <dbReference type="SAM" id="Phobius"/>
    </source>
</evidence>
<keyword evidence="3 6" id="KW-1133">Transmembrane helix</keyword>
<evidence type="ECO:0000313" key="8">
    <source>
        <dbReference type="Proteomes" id="UP000076871"/>
    </source>
</evidence>
<feature type="region of interest" description="Disordered" evidence="5">
    <location>
        <begin position="1"/>
        <end position="134"/>
    </location>
</feature>
<dbReference type="RefSeq" id="XP_040770273.1">
    <property type="nucleotide sequence ID" value="XM_040903569.1"/>
</dbReference>
<dbReference type="OrthoDB" id="10003116at2759"/>
<evidence type="ECO:0000256" key="3">
    <source>
        <dbReference type="ARBA" id="ARBA00022989"/>
    </source>
</evidence>
<dbReference type="GO" id="GO:0030001">
    <property type="term" value="P:metal ion transport"/>
    <property type="evidence" value="ECO:0007669"/>
    <property type="project" value="InterPro"/>
</dbReference>
<organism evidence="7 8">
    <name type="scientific">Laetiporus sulphureus 93-53</name>
    <dbReference type="NCBI Taxonomy" id="1314785"/>
    <lineage>
        <taxon>Eukaryota</taxon>
        <taxon>Fungi</taxon>
        <taxon>Dikarya</taxon>
        <taxon>Basidiomycota</taxon>
        <taxon>Agaricomycotina</taxon>
        <taxon>Agaricomycetes</taxon>
        <taxon>Polyporales</taxon>
        <taxon>Laetiporus</taxon>
    </lineage>
</organism>
<dbReference type="GO" id="GO:0048471">
    <property type="term" value="C:perinuclear region of cytoplasm"/>
    <property type="evidence" value="ECO:0007669"/>
    <property type="project" value="TreeGrafter"/>
</dbReference>
<keyword evidence="2 6" id="KW-0812">Transmembrane</keyword>
<proteinExistence type="predicted"/>
<dbReference type="STRING" id="1314785.A0A165I9D0"/>
<dbReference type="GO" id="GO:0016020">
    <property type="term" value="C:membrane"/>
    <property type="evidence" value="ECO:0007669"/>
    <property type="project" value="UniProtKB-SubCell"/>
</dbReference>
<evidence type="ECO:0000256" key="4">
    <source>
        <dbReference type="ARBA" id="ARBA00023136"/>
    </source>
</evidence>
<feature type="compositionally biased region" description="Pro residues" evidence="5">
    <location>
        <begin position="101"/>
        <end position="110"/>
    </location>
</feature>
<gene>
    <name evidence="7" type="ORF">LAESUDRAFT_639978</name>
</gene>
<dbReference type="PANTHER" id="PTHR13396">
    <property type="entry name" value="NEDD4 FAMILY INTERACTING PROTEIN 1/2"/>
    <property type="match status" value="1"/>
</dbReference>
<feature type="compositionally biased region" description="Acidic residues" evidence="5">
    <location>
        <begin position="20"/>
        <end position="33"/>
    </location>
</feature>
<dbReference type="FunCoup" id="A0A165I9D0">
    <property type="interactions" value="114"/>
</dbReference>
<name>A0A165I9D0_9APHY</name>
<dbReference type="Proteomes" id="UP000076871">
    <property type="component" value="Unassembled WGS sequence"/>
</dbReference>